<dbReference type="Proteomes" id="UP000799771">
    <property type="component" value="Unassembled WGS sequence"/>
</dbReference>
<reference evidence="2" key="1">
    <citation type="journal article" date="2020" name="Stud. Mycol.">
        <title>101 Dothideomycetes genomes: a test case for predicting lifestyles and emergence of pathogens.</title>
        <authorList>
            <person name="Haridas S."/>
            <person name="Albert R."/>
            <person name="Binder M."/>
            <person name="Bloem J."/>
            <person name="Labutti K."/>
            <person name="Salamov A."/>
            <person name="Andreopoulos B."/>
            <person name="Baker S."/>
            <person name="Barry K."/>
            <person name="Bills G."/>
            <person name="Bluhm B."/>
            <person name="Cannon C."/>
            <person name="Castanera R."/>
            <person name="Culley D."/>
            <person name="Daum C."/>
            <person name="Ezra D."/>
            <person name="Gonzalez J."/>
            <person name="Henrissat B."/>
            <person name="Kuo A."/>
            <person name="Liang C."/>
            <person name="Lipzen A."/>
            <person name="Lutzoni F."/>
            <person name="Magnuson J."/>
            <person name="Mondo S."/>
            <person name="Nolan M."/>
            <person name="Ohm R."/>
            <person name="Pangilinan J."/>
            <person name="Park H.-J."/>
            <person name="Ramirez L."/>
            <person name="Alfaro M."/>
            <person name="Sun H."/>
            <person name="Tritt A."/>
            <person name="Yoshinaga Y."/>
            <person name="Zwiers L.-H."/>
            <person name="Turgeon B."/>
            <person name="Goodwin S."/>
            <person name="Spatafora J."/>
            <person name="Crous P."/>
            <person name="Grigoriev I."/>
        </authorList>
    </citation>
    <scope>NUCLEOTIDE SEQUENCE</scope>
    <source>
        <strain evidence="2">CBS 119687</strain>
    </source>
</reference>
<organism evidence="2 3">
    <name type="scientific">Dothidotthia symphoricarpi CBS 119687</name>
    <dbReference type="NCBI Taxonomy" id="1392245"/>
    <lineage>
        <taxon>Eukaryota</taxon>
        <taxon>Fungi</taxon>
        <taxon>Dikarya</taxon>
        <taxon>Ascomycota</taxon>
        <taxon>Pezizomycotina</taxon>
        <taxon>Dothideomycetes</taxon>
        <taxon>Pleosporomycetidae</taxon>
        <taxon>Pleosporales</taxon>
        <taxon>Dothidotthiaceae</taxon>
        <taxon>Dothidotthia</taxon>
    </lineage>
</organism>
<keyword evidence="3" id="KW-1185">Reference proteome</keyword>
<gene>
    <name evidence="2" type="ORF">P153DRAFT_102315</name>
</gene>
<protein>
    <submittedName>
        <fullName evidence="2">Uncharacterized protein</fullName>
    </submittedName>
</protein>
<accession>A0A6A6ASK8</accession>
<feature type="compositionally biased region" description="Low complexity" evidence="1">
    <location>
        <begin position="7"/>
        <end position="18"/>
    </location>
</feature>
<feature type="region of interest" description="Disordered" evidence="1">
    <location>
        <begin position="1"/>
        <end position="52"/>
    </location>
</feature>
<evidence type="ECO:0000313" key="2">
    <source>
        <dbReference type="EMBL" id="KAF2133975.1"/>
    </source>
</evidence>
<evidence type="ECO:0000313" key="3">
    <source>
        <dbReference type="Proteomes" id="UP000799771"/>
    </source>
</evidence>
<name>A0A6A6ASK8_9PLEO</name>
<dbReference type="OrthoDB" id="5398396at2759"/>
<dbReference type="AlphaFoldDB" id="A0A6A6ASK8"/>
<sequence>MGWNPFSLSPSHTPSHSRSSSRRRSTSRARSTAGSAYSTSSRHYSSTSRYKRSPRHSYLQHLYAKLRHFLREIMAYARRHPYKVFFAVIMPLVSGGLLVRLARQFGVTLPDMAGPRGGFNGAGYTGERGRALTGAASSGGYYGSQGYGPERAGAYSGGGYGGGGWDMQSVAGGIGTATATIGSLASLAKMVSQFV</sequence>
<evidence type="ECO:0000256" key="1">
    <source>
        <dbReference type="SAM" id="MobiDB-lite"/>
    </source>
</evidence>
<dbReference type="EMBL" id="ML977498">
    <property type="protein sequence ID" value="KAF2133975.1"/>
    <property type="molecule type" value="Genomic_DNA"/>
</dbReference>
<dbReference type="GeneID" id="54402297"/>
<dbReference type="RefSeq" id="XP_033528362.1">
    <property type="nucleotide sequence ID" value="XM_033661865.1"/>
</dbReference>
<proteinExistence type="predicted"/>
<feature type="compositionally biased region" description="Low complexity" evidence="1">
    <location>
        <begin position="28"/>
        <end position="48"/>
    </location>
</feature>